<keyword evidence="3" id="KW-0479">Metal-binding</keyword>
<dbReference type="AlphaFoldDB" id="A0A178M7H2"/>
<dbReference type="OrthoDB" id="7305302at2"/>
<accession>A0A178M7H2</accession>
<dbReference type="CDD" id="cd12107">
    <property type="entry name" value="Hemerythrin"/>
    <property type="match status" value="1"/>
</dbReference>
<dbReference type="InterPro" id="IPR016131">
    <property type="entry name" value="Haemerythrin_Fe_BS"/>
</dbReference>
<dbReference type="RefSeq" id="WP_068504489.1">
    <property type="nucleotide sequence ID" value="NZ_LWQU01000196.1"/>
</dbReference>
<dbReference type="SUPFAM" id="SSF47188">
    <property type="entry name" value="Hemerythrin-like"/>
    <property type="match status" value="1"/>
</dbReference>
<comment type="similarity">
    <text evidence="1">Belongs to the hemerythrin family.</text>
</comment>
<dbReference type="InterPro" id="IPR012827">
    <property type="entry name" value="Hemerythrin_metal-bd"/>
</dbReference>
<dbReference type="STRING" id="1437059.A6A05_04720"/>
<dbReference type="Proteomes" id="UP000078543">
    <property type="component" value="Unassembled WGS sequence"/>
</dbReference>
<organism evidence="6 7">
    <name type="scientific">Magnetospirillum moscoviense</name>
    <dbReference type="NCBI Taxonomy" id="1437059"/>
    <lineage>
        <taxon>Bacteria</taxon>
        <taxon>Pseudomonadati</taxon>
        <taxon>Pseudomonadota</taxon>
        <taxon>Alphaproteobacteria</taxon>
        <taxon>Rhodospirillales</taxon>
        <taxon>Rhodospirillaceae</taxon>
        <taxon>Magnetospirillum</taxon>
    </lineage>
</organism>
<keyword evidence="7" id="KW-1185">Reference proteome</keyword>
<sequence length="149" mass="16915">MAMLTWDEAYSVGSAILDSDHRIIFSLLAQLNDATDTDQSREVVGSVLKVLAEYAEHHFRREEAIMRRANYPLAEQHEQLHHDLEKKVTQICERWRAGERDALSTDVQSLLKNWLTDHILEDDKAYGPWVEAAQEQDGAVGGPANGWTT</sequence>
<dbReference type="InterPro" id="IPR035938">
    <property type="entry name" value="Hemerythrin-like_sf"/>
</dbReference>
<dbReference type="NCBIfam" id="NF033749">
    <property type="entry name" value="bact_hemeryth"/>
    <property type="match status" value="1"/>
</dbReference>
<dbReference type="Gene3D" id="1.20.120.50">
    <property type="entry name" value="Hemerythrin-like"/>
    <property type="match status" value="1"/>
</dbReference>
<name>A0A178M7H2_9PROT</name>
<evidence type="ECO:0000256" key="2">
    <source>
        <dbReference type="ARBA" id="ARBA00022621"/>
    </source>
</evidence>
<dbReference type="NCBIfam" id="TIGR02481">
    <property type="entry name" value="hemeryth_dom"/>
    <property type="match status" value="1"/>
</dbReference>
<dbReference type="GO" id="GO:0005344">
    <property type="term" value="F:oxygen carrier activity"/>
    <property type="evidence" value="ECO:0007669"/>
    <property type="project" value="UniProtKB-KW"/>
</dbReference>
<evidence type="ECO:0000256" key="4">
    <source>
        <dbReference type="ARBA" id="ARBA00023004"/>
    </source>
</evidence>
<keyword evidence="2" id="KW-0561">Oxygen transport</keyword>
<dbReference type="PANTHER" id="PTHR37164:SF1">
    <property type="entry name" value="BACTERIOHEMERYTHRIN"/>
    <property type="match status" value="1"/>
</dbReference>
<keyword evidence="2" id="KW-0813">Transport</keyword>
<dbReference type="InterPro" id="IPR050669">
    <property type="entry name" value="Hemerythrin"/>
</dbReference>
<protein>
    <submittedName>
        <fullName evidence="6">Hemerythrin</fullName>
    </submittedName>
</protein>
<proteinExistence type="inferred from homology"/>
<reference evidence="6 7" key="1">
    <citation type="submission" date="2016-04" db="EMBL/GenBank/DDBJ databases">
        <title>Draft genome sequence of freshwater magnetotactic bacteria Magnetospirillum marisnigri SP-1 and Magnetospirillum moscoviense BB-1.</title>
        <authorList>
            <person name="Koziaeva V."/>
            <person name="Dziuba M.V."/>
            <person name="Ivanov T.M."/>
            <person name="Kuznetsov B."/>
            <person name="Grouzdev D.S."/>
        </authorList>
    </citation>
    <scope>NUCLEOTIDE SEQUENCE [LARGE SCALE GENOMIC DNA]</scope>
    <source>
        <strain evidence="6 7">BB-1</strain>
    </source>
</reference>
<gene>
    <name evidence="6" type="ORF">A6A05_04720</name>
</gene>
<evidence type="ECO:0000313" key="7">
    <source>
        <dbReference type="Proteomes" id="UP000078543"/>
    </source>
</evidence>
<feature type="domain" description="Hemerythrin-like" evidence="5">
    <location>
        <begin position="13"/>
        <end position="130"/>
    </location>
</feature>
<evidence type="ECO:0000256" key="1">
    <source>
        <dbReference type="ARBA" id="ARBA00010587"/>
    </source>
</evidence>
<evidence type="ECO:0000259" key="5">
    <source>
        <dbReference type="Pfam" id="PF01814"/>
    </source>
</evidence>
<dbReference type="GO" id="GO:0046872">
    <property type="term" value="F:metal ion binding"/>
    <property type="evidence" value="ECO:0007669"/>
    <property type="project" value="UniProtKB-KW"/>
</dbReference>
<evidence type="ECO:0000256" key="3">
    <source>
        <dbReference type="ARBA" id="ARBA00022723"/>
    </source>
</evidence>
<dbReference type="InterPro" id="IPR012312">
    <property type="entry name" value="Hemerythrin-like"/>
</dbReference>
<keyword evidence="4" id="KW-0408">Iron</keyword>
<evidence type="ECO:0000313" key="6">
    <source>
        <dbReference type="EMBL" id="OAN44473.1"/>
    </source>
</evidence>
<dbReference type="PANTHER" id="PTHR37164">
    <property type="entry name" value="BACTERIOHEMERYTHRIN"/>
    <property type="match status" value="1"/>
</dbReference>
<dbReference type="EMBL" id="LWQU01000196">
    <property type="protein sequence ID" value="OAN44473.1"/>
    <property type="molecule type" value="Genomic_DNA"/>
</dbReference>
<dbReference type="PROSITE" id="PS00550">
    <property type="entry name" value="HEMERYTHRINS"/>
    <property type="match status" value="1"/>
</dbReference>
<comment type="caution">
    <text evidence="6">The sequence shown here is derived from an EMBL/GenBank/DDBJ whole genome shotgun (WGS) entry which is preliminary data.</text>
</comment>
<dbReference type="Pfam" id="PF01814">
    <property type="entry name" value="Hemerythrin"/>
    <property type="match status" value="1"/>
</dbReference>